<dbReference type="Proteomes" id="UP000018208">
    <property type="component" value="Unassembled WGS sequence"/>
</dbReference>
<proteinExistence type="predicted"/>
<accession>V6LHX9</accession>
<reference evidence="2" key="2">
    <citation type="submission" date="2020-12" db="EMBL/GenBank/DDBJ databases">
        <title>New Spironucleus salmonicida genome in near-complete chromosomes.</title>
        <authorList>
            <person name="Xu F."/>
            <person name="Kurt Z."/>
            <person name="Jimenez-Gonzalez A."/>
            <person name="Astvaldsson A."/>
            <person name="Andersson J.O."/>
            <person name="Svard S.G."/>
        </authorList>
    </citation>
    <scope>NUCLEOTIDE SEQUENCE</scope>
    <source>
        <strain evidence="2">ATCC 50377</strain>
    </source>
</reference>
<dbReference type="EMBL" id="AUWU02000007">
    <property type="protein sequence ID" value="KAH0571097.1"/>
    <property type="molecule type" value="Genomic_DNA"/>
</dbReference>
<dbReference type="RefSeq" id="XP_067761870.1">
    <property type="nucleotide sequence ID" value="XM_067911183.1"/>
</dbReference>
<dbReference type="AlphaFoldDB" id="V6LHX9"/>
<name>V6LHX9_9EUKA</name>
<dbReference type="KEGG" id="ssao:94301420"/>
<dbReference type="EMBL" id="KI546139">
    <property type="protein sequence ID" value="EST43311.1"/>
    <property type="molecule type" value="Genomic_DNA"/>
</dbReference>
<evidence type="ECO:0000313" key="2">
    <source>
        <dbReference type="EMBL" id="KAH0571097.1"/>
    </source>
</evidence>
<evidence type="ECO:0000313" key="3">
    <source>
        <dbReference type="Proteomes" id="UP000018208"/>
    </source>
</evidence>
<protein>
    <submittedName>
        <fullName evidence="1">Uncharacterized protein</fullName>
    </submittedName>
</protein>
<dbReference type="VEuPathDB" id="GiardiaDB:SS50377_27397"/>
<sequence>MTQLTVTHSDCKQTVLSLSNIAQNINDLLSPLSSQLAHATSAKKRSSLVNYDIFQAVAVENPYLIQKHSQNLVYIFTKDKIIFVDVNSLQVQYETIIYPDSQIIQADSTDSHIIYLSSQGTVYICSISLNLQVSELCSKCTAIGSYKNYFITGNPLGVLKFINQDFSIFAQLPLGIGQITQISSNNEFIFVSSISGKTIKLNQDLTFYSRESRNSPALFYNENGTIYAPDIMGQTSLSNSLSICRQSSFHNKVNALSLCNGATVIQEQDHKPYIVCQVNEDQINIMAKQVMHEEKCQFNASSVIIDQYIFGIGPFYLFKMLFVGSDQVKDMHQQGIKYQITDSIKSYEKEQYESEFNLTFQEPTTSVLPLKRGRKKSAKQ</sequence>
<gene>
    <name evidence="2" type="ORF">SS50377_27397</name>
    <name evidence="1" type="ORF">SS50377_ja025</name>
</gene>
<evidence type="ECO:0000313" key="1">
    <source>
        <dbReference type="EMBL" id="EST43311.1"/>
    </source>
</evidence>
<reference evidence="1 2" key="1">
    <citation type="journal article" date="2014" name="PLoS Genet.">
        <title>The Genome of Spironucleus salmonicida Highlights a Fish Pathogen Adapted to Fluctuating Environments.</title>
        <authorList>
            <person name="Xu F."/>
            <person name="Jerlstrom-Hultqvist J."/>
            <person name="Einarsson E."/>
            <person name="Astvaldsson A."/>
            <person name="Svard S.G."/>
            <person name="Andersson J.O."/>
        </authorList>
    </citation>
    <scope>NUCLEOTIDE SEQUENCE</scope>
    <source>
        <strain evidence="2">ATCC 50377</strain>
    </source>
</reference>
<dbReference type="GeneID" id="94301420"/>
<organism evidence="1">
    <name type="scientific">Spironucleus salmonicida</name>
    <dbReference type="NCBI Taxonomy" id="348837"/>
    <lineage>
        <taxon>Eukaryota</taxon>
        <taxon>Metamonada</taxon>
        <taxon>Diplomonadida</taxon>
        <taxon>Hexamitidae</taxon>
        <taxon>Hexamitinae</taxon>
        <taxon>Spironucleus</taxon>
    </lineage>
</organism>
<keyword evidence="3" id="KW-1185">Reference proteome</keyword>